<dbReference type="AlphaFoldDB" id="A0AAV6TWX1"/>
<feature type="compositionally biased region" description="Low complexity" evidence="1">
    <location>
        <begin position="19"/>
        <end position="30"/>
    </location>
</feature>
<evidence type="ECO:0000313" key="3">
    <source>
        <dbReference type="Proteomes" id="UP000827092"/>
    </source>
</evidence>
<feature type="compositionally biased region" description="Low complexity" evidence="1">
    <location>
        <begin position="54"/>
        <end position="65"/>
    </location>
</feature>
<evidence type="ECO:0000313" key="2">
    <source>
        <dbReference type="EMBL" id="KAG8175816.1"/>
    </source>
</evidence>
<organism evidence="2 3">
    <name type="scientific">Oedothorax gibbosus</name>
    <dbReference type="NCBI Taxonomy" id="931172"/>
    <lineage>
        <taxon>Eukaryota</taxon>
        <taxon>Metazoa</taxon>
        <taxon>Ecdysozoa</taxon>
        <taxon>Arthropoda</taxon>
        <taxon>Chelicerata</taxon>
        <taxon>Arachnida</taxon>
        <taxon>Araneae</taxon>
        <taxon>Araneomorphae</taxon>
        <taxon>Entelegynae</taxon>
        <taxon>Araneoidea</taxon>
        <taxon>Linyphiidae</taxon>
        <taxon>Erigoninae</taxon>
        <taxon>Oedothorax</taxon>
    </lineage>
</organism>
<sequence>MPNPQIRPRNKPGRPRGRPPASRSTNSSNHRSTDPHEGIIGFDLSPSMTRSQDIPPTTMTSPPISHHNETFPTPPNLQSSLRDSHPNHHPQPARRNFSFHPPIFLPQIGRADTVEEEPRAPIQRISFPLLAAKPTTQDLSRLHLQGLTPPSIFPFPSPHHLNALRSAATALHSTHPHGQPANSL</sequence>
<proteinExistence type="predicted"/>
<dbReference type="Proteomes" id="UP000827092">
    <property type="component" value="Unassembled WGS sequence"/>
</dbReference>
<evidence type="ECO:0000256" key="1">
    <source>
        <dbReference type="SAM" id="MobiDB-lite"/>
    </source>
</evidence>
<name>A0AAV6TWX1_9ARAC</name>
<accession>A0AAV6TWX1</accession>
<protein>
    <submittedName>
        <fullName evidence="2">Uncharacterized protein</fullName>
    </submittedName>
</protein>
<feature type="region of interest" description="Disordered" evidence="1">
    <location>
        <begin position="1"/>
        <end position="100"/>
    </location>
</feature>
<dbReference type="EMBL" id="JAFNEN010000948">
    <property type="protein sequence ID" value="KAG8175816.1"/>
    <property type="molecule type" value="Genomic_DNA"/>
</dbReference>
<reference evidence="2 3" key="1">
    <citation type="journal article" date="2022" name="Nat. Ecol. Evol.">
        <title>A masculinizing supergene underlies an exaggerated male reproductive morph in a spider.</title>
        <authorList>
            <person name="Hendrickx F."/>
            <person name="De Corte Z."/>
            <person name="Sonet G."/>
            <person name="Van Belleghem S.M."/>
            <person name="Kostlbacher S."/>
            <person name="Vangestel C."/>
        </authorList>
    </citation>
    <scope>NUCLEOTIDE SEQUENCE [LARGE SCALE GENOMIC DNA]</scope>
    <source>
        <strain evidence="2">W744_W776</strain>
    </source>
</reference>
<comment type="caution">
    <text evidence="2">The sequence shown here is derived from an EMBL/GenBank/DDBJ whole genome shotgun (WGS) entry which is preliminary data.</text>
</comment>
<keyword evidence="3" id="KW-1185">Reference proteome</keyword>
<feature type="compositionally biased region" description="Basic residues" evidence="1">
    <location>
        <begin position="8"/>
        <end position="17"/>
    </location>
</feature>
<gene>
    <name evidence="2" type="ORF">JTE90_013367</name>
</gene>